<dbReference type="KEGG" id="bspl:114847535"/>
<dbReference type="PANTHER" id="PTHR22529:SF1">
    <property type="entry name" value="EPITHELIAL-STROMAL INTERACTION PROTEIN 1"/>
    <property type="match status" value="1"/>
</dbReference>
<dbReference type="InterPro" id="IPR026185">
    <property type="entry name" value="EPSTI1"/>
</dbReference>
<accession>A0A6P7LHR3</accession>
<feature type="compositionally biased region" description="Basic and acidic residues" evidence="1">
    <location>
        <begin position="209"/>
        <end position="230"/>
    </location>
</feature>
<feature type="compositionally biased region" description="Polar residues" evidence="1">
    <location>
        <begin position="1"/>
        <end position="11"/>
    </location>
</feature>
<evidence type="ECO:0000313" key="2">
    <source>
        <dbReference type="Proteomes" id="UP000515150"/>
    </source>
</evidence>
<dbReference type="Proteomes" id="UP000515150">
    <property type="component" value="Chromosome 21"/>
</dbReference>
<dbReference type="PANTHER" id="PTHR22529">
    <property type="entry name" value="EPITHELIAL-STROMAL INTERACTION PROTEIN 1"/>
    <property type="match status" value="1"/>
</dbReference>
<feature type="compositionally biased region" description="Basic and acidic residues" evidence="1">
    <location>
        <begin position="80"/>
        <end position="98"/>
    </location>
</feature>
<name>A0A6P7LHR3_BETSP</name>
<feature type="region of interest" description="Disordered" evidence="1">
    <location>
        <begin position="1"/>
        <end position="230"/>
    </location>
</feature>
<protein>
    <submittedName>
        <fullName evidence="3">Epithelial-stromal interaction protein 1</fullName>
    </submittedName>
</protein>
<evidence type="ECO:0000256" key="1">
    <source>
        <dbReference type="SAM" id="MobiDB-lite"/>
    </source>
</evidence>
<dbReference type="InParanoid" id="A0A6P7LHR3"/>
<reference evidence="3" key="1">
    <citation type="submission" date="2025-08" db="UniProtKB">
        <authorList>
            <consortium name="RefSeq"/>
        </authorList>
    </citation>
    <scope>IDENTIFICATION</scope>
</reference>
<gene>
    <name evidence="3" type="primary">epsti1</name>
</gene>
<feature type="region of interest" description="Disordered" evidence="1">
    <location>
        <begin position="242"/>
        <end position="297"/>
    </location>
</feature>
<dbReference type="GeneID" id="114847535"/>
<feature type="compositionally biased region" description="Pro residues" evidence="1">
    <location>
        <begin position="269"/>
        <end position="283"/>
    </location>
</feature>
<dbReference type="FunCoup" id="A0A6P7LHR3">
    <property type="interactions" value="524"/>
</dbReference>
<dbReference type="RefSeq" id="XP_028993224.1">
    <property type="nucleotide sequence ID" value="XM_029137391.2"/>
</dbReference>
<dbReference type="CTD" id="94240"/>
<sequence length="341" mass="38407">MDPYQNQSEQLRSSRRPDRSAHVLGSDESPGETHRDAAAGGNPQPADRRPQHLGGFSMIPPNESRRSQMRMMAQKEEEELQRWKEVHRVTSVHEDPERLGGNGTLAEARDQQIAKLRCSKVQKKLHREEQEKRRKQEEEEKLQKMKAEQRQKAERLQERRRQQEQSRTEQLGPDRLRKNQSFLQKLESRASGALASCRAPQTPPGACAHQHEAVETEPRDKLEKSERAVELEHKRVNTAFLDKLEAEGRRSETSAPEAERLEALRPAPAAEPVPPADGSPDPAPSGSDGTEAADLEPELDWALMKLVSSFPDGDPAFLQDILGQCGGDYQQACRLLKPPLS</sequence>
<dbReference type="AlphaFoldDB" id="A0A6P7LHR3"/>
<evidence type="ECO:0000313" key="3">
    <source>
        <dbReference type="RefSeq" id="XP_028993224.1"/>
    </source>
</evidence>
<proteinExistence type="predicted"/>
<organism evidence="2 3">
    <name type="scientific">Betta splendens</name>
    <name type="common">Siamese fighting fish</name>
    <dbReference type="NCBI Taxonomy" id="158456"/>
    <lineage>
        <taxon>Eukaryota</taxon>
        <taxon>Metazoa</taxon>
        <taxon>Chordata</taxon>
        <taxon>Craniata</taxon>
        <taxon>Vertebrata</taxon>
        <taxon>Euteleostomi</taxon>
        <taxon>Actinopterygii</taxon>
        <taxon>Neopterygii</taxon>
        <taxon>Teleostei</taxon>
        <taxon>Neoteleostei</taxon>
        <taxon>Acanthomorphata</taxon>
        <taxon>Anabantaria</taxon>
        <taxon>Anabantiformes</taxon>
        <taxon>Anabantoidei</taxon>
        <taxon>Osphronemidae</taxon>
        <taxon>Betta</taxon>
    </lineage>
</organism>
<keyword evidence="2" id="KW-1185">Reference proteome</keyword>
<feature type="compositionally biased region" description="Basic and acidic residues" evidence="1">
    <location>
        <begin position="126"/>
        <end position="177"/>
    </location>
</feature>
<feature type="compositionally biased region" description="Basic and acidic residues" evidence="1">
    <location>
        <begin position="242"/>
        <end position="263"/>
    </location>
</feature>
<dbReference type="OrthoDB" id="10053624at2759"/>